<dbReference type="GO" id="GO:0015074">
    <property type="term" value="P:DNA integration"/>
    <property type="evidence" value="ECO:0007669"/>
    <property type="project" value="InterPro"/>
</dbReference>
<evidence type="ECO:0000256" key="1">
    <source>
        <dbReference type="ARBA" id="ARBA00002286"/>
    </source>
</evidence>
<dbReference type="InterPro" id="IPR001584">
    <property type="entry name" value="Integrase_cat-core"/>
</dbReference>
<dbReference type="Proteomes" id="UP000675994">
    <property type="component" value="Chromosome"/>
</dbReference>
<dbReference type="AlphaFoldDB" id="A0AAQ0DAE4"/>
<evidence type="ECO:0000259" key="2">
    <source>
        <dbReference type="PROSITE" id="PS50994"/>
    </source>
</evidence>
<accession>A0AAQ0DAE4</accession>
<comment type="function">
    <text evidence="1">Involved in the transposition of the insertion sequence.</text>
</comment>
<dbReference type="InterPro" id="IPR050900">
    <property type="entry name" value="Transposase_IS3/IS150/IS904"/>
</dbReference>
<dbReference type="Gene3D" id="3.30.420.10">
    <property type="entry name" value="Ribonuclease H-like superfamily/Ribonuclease H"/>
    <property type="match status" value="1"/>
</dbReference>
<dbReference type="SUPFAM" id="SSF53098">
    <property type="entry name" value="Ribonuclease H-like"/>
    <property type="match status" value="1"/>
</dbReference>
<dbReference type="PROSITE" id="PS50994">
    <property type="entry name" value="INTEGRASE"/>
    <property type="match status" value="1"/>
</dbReference>
<gene>
    <name evidence="3" type="ORF">IPU22_08215</name>
</gene>
<protein>
    <submittedName>
        <fullName evidence="3">IS3 family transposase</fullName>
    </submittedName>
</protein>
<dbReference type="Pfam" id="PF00665">
    <property type="entry name" value="rve"/>
    <property type="match status" value="1"/>
</dbReference>
<evidence type="ECO:0000313" key="3">
    <source>
        <dbReference type="EMBL" id="QUM70604.1"/>
    </source>
</evidence>
<dbReference type="Pfam" id="PF13276">
    <property type="entry name" value="HTH_21"/>
    <property type="match status" value="1"/>
</dbReference>
<evidence type="ECO:0000313" key="4">
    <source>
        <dbReference type="Proteomes" id="UP000675994"/>
    </source>
</evidence>
<dbReference type="EMBL" id="CP063367">
    <property type="protein sequence ID" value="QUM70604.1"/>
    <property type="molecule type" value="Genomic_DNA"/>
</dbReference>
<dbReference type="InterPro" id="IPR012337">
    <property type="entry name" value="RNaseH-like_sf"/>
</dbReference>
<reference evidence="3" key="1">
    <citation type="journal article" date="2021" name="Front. Microbiol.">
        <title>Presence and Characterization of a Novel cfr-Carrying Tn558 Transposon Derivative in Staphylococcus delphini Isolated From Retail Food.</title>
        <authorList>
            <person name="Zhang F."/>
            <person name="Wu S."/>
            <person name="Huang J."/>
            <person name="Yang R."/>
            <person name="Zhang J."/>
            <person name="Lei T."/>
            <person name="Dai J."/>
            <person name="Ding Y."/>
            <person name="Xue L."/>
            <person name="Wang J."/>
            <person name="Chen M."/>
            <person name="Wu Q."/>
        </authorList>
    </citation>
    <scope>NUCLEOTIDE SEQUENCE</scope>
    <source>
        <strain evidence="3">2794-1</strain>
    </source>
</reference>
<organism evidence="3 4">
    <name type="scientific">Staphylococcus delphini</name>
    <dbReference type="NCBI Taxonomy" id="53344"/>
    <lineage>
        <taxon>Bacteria</taxon>
        <taxon>Bacillati</taxon>
        <taxon>Bacillota</taxon>
        <taxon>Bacilli</taxon>
        <taxon>Bacillales</taxon>
        <taxon>Staphylococcaceae</taxon>
        <taxon>Staphylococcus</taxon>
        <taxon>Staphylococcus intermedius group</taxon>
    </lineage>
</organism>
<dbReference type="PANTHER" id="PTHR46889:SF4">
    <property type="entry name" value="TRANSPOSASE INSO FOR INSERTION SEQUENCE ELEMENT IS911B-RELATED"/>
    <property type="match status" value="1"/>
</dbReference>
<dbReference type="RefSeq" id="WP_212575496.1">
    <property type="nucleotide sequence ID" value="NZ_CP063367.1"/>
</dbReference>
<dbReference type="NCBIfam" id="NF033516">
    <property type="entry name" value="transpos_IS3"/>
    <property type="match status" value="1"/>
</dbReference>
<feature type="domain" description="Integrase catalytic" evidence="2">
    <location>
        <begin position="120"/>
        <end position="206"/>
    </location>
</feature>
<sequence>MYRFIYEHRHEFRVVEMCQVLGVSKSGYYDWKNCKPSERILKRDGLKKHIYQMYIKSQKRYGSPKITQILRYKGHTVTQRTVSRLMKELGIRSITKKNIRPQRIQSIVFLYPNLLNQQFKVSQPGSVWVADITYVYTREGWLYLATFMDLFSRRIIGWAMTPRMTKTLVMLALNKACTIEKPREGLILHSDRGSQYASIRIPKFTT</sequence>
<dbReference type="GO" id="GO:0003676">
    <property type="term" value="F:nucleic acid binding"/>
    <property type="evidence" value="ECO:0007669"/>
    <property type="project" value="InterPro"/>
</dbReference>
<dbReference type="InterPro" id="IPR048020">
    <property type="entry name" value="Transpos_IS3"/>
</dbReference>
<proteinExistence type="predicted"/>
<dbReference type="InterPro" id="IPR036397">
    <property type="entry name" value="RNaseH_sf"/>
</dbReference>
<name>A0AAQ0DAE4_9STAP</name>
<dbReference type="InterPro" id="IPR025948">
    <property type="entry name" value="HTH-like_dom"/>
</dbReference>
<dbReference type="PANTHER" id="PTHR46889">
    <property type="entry name" value="TRANSPOSASE INSF FOR INSERTION SEQUENCE IS3B-RELATED"/>
    <property type="match status" value="1"/>
</dbReference>